<proteinExistence type="predicted"/>
<reference evidence="2 3" key="1">
    <citation type="submission" date="2018-09" db="EMBL/GenBank/DDBJ databases">
        <title>A clostridial neurotoxin that targets Anopheles mosquitoes.</title>
        <authorList>
            <person name="Contreras E."/>
            <person name="Masuyer G."/>
            <person name="Qureshi N."/>
            <person name="Chawla S."/>
            <person name="Lim H.L."/>
            <person name="Chen J."/>
            <person name="Stenmark P."/>
            <person name="Gill S."/>
        </authorList>
    </citation>
    <scope>NUCLEOTIDE SEQUENCE [LARGE SCALE GENOMIC DNA]</scope>
    <source>
        <strain evidence="2 3">Cbm</strain>
    </source>
</reference>
<dbReference type="PANTHER" id="PTHR23084:SF263">
    <property type="entry name" value="MORN REPEAT-CONTAINING PROTEIN 1"/>
    <property type="match status" value="1"/>
</dbReference>
<dbReference type="PANTHER" id="PTHR23084">
    <property type="entry name" value="PHOSPHATIDYLINOSITOL-4-PHOSPHATE 5-KINASE RELATED"/>
    <property type="match status" value="1"/>
</dbReference>
<dbReference type="Gene3D" id="2.20.110.10">
    <property type="entry name" value="Histone H3 K4-specific methyltransferase SET7/9 N-terminal domain"/>
    <property type="match status" value="4"/>
</dbReference>
<sequence>MNAEGNNKDLIEIYKKTVHNIEKEVKRISFFNKFRLKKSSHCKQEVLALENGQGIHVPNTDNSGEKASGRIHTFYNGDKYIGKLIDGQMTGKGTYIFLQDDGSELEYVGDFKDDMKNGNGVCELPNKCLYIGQWKDDVMEGIGKMIYSSDDEYLGNWKHGKKEGHGIYTWKDSGMYIGEFKHGKMEGIGTCYDYNGFIIYEGEFKNNLPHGQGVYTWPDNKRYVGEFKHGKRHGFGTFYINDEISYQGNWKFDKPSIFNKSLDELISSIK</sequence>
<dbReference type="RefSeq" id="WP_150885952.1">
    <property type="nucleotide sequence ID" value="NZ_CP032452.1"/>
</dbReference>
<keyword evidence="1" id="KW-0677">Repeat</keyword>
<accession>A0A5P3XBM2</accession>
<evidence type="ECO:0000313" key="3">
    <source>
        <dbReference type="Proteomes" id="UP000326961"/>
    </source>
</evidence>
<evidence type="ECO:0000256" key="1">
    <source>
        <dbReference type="ARBA" id="ARBA00022737"/>
    </source>
</evidence>
<name>A0A5P3XBM2_PARBF</name>
<dbReference type="SMART" id="SM00698">
    <property type="entry name" value="MORN"/>
    <property type="match status" value="7"/>
</dbReference>
<dbReference type="EMBL" id="CP032452">
    <property type="protein sequence ID" value="QEZ68082.1"/>
    <property type="molecule type" value="Genomic_DNA"/>
</dbReference>
<evidence type="ECO:0000313" key="2">
    <source>
        <dbReference type="EMBL" id="QEZ68082.1"/>
    </source>
</evidence>
<dbReference type="AlphaFoldDB" id="A0A5P3XBM2"/>
<dbReference type="SUPFAM" id="SSF82185">
    <property type="entry name" value="Histone H3 K4-specific methyltransferase SET7/9 N-terminal domain"/>
    <property type="match status" value="2"/>
</dbReference>
<dbReference type="InterPro" id="IPR003409">
    <property type="entry name" value="MORN"/>
</dbReference>
<protein>
    <recommendedName>
        <fullName evidence="4">MORN repeat-containing protein</fullName>
    </recommendedName>
</protein>
<gene>
    <name evidence="2" type="ORF">D4A35_03685</name>
</gene>
<dbReference type="Proteomes" id="UP000326961">
    <property type="component" value="Chromosome"/>
</dbReference>
<dbReference type="Pfam" id="PF02493">
    <property type="entry name" value="MORN"/>
    <property type="match status" value="8"/>
</dbReference>
<organism evidence="2 3">
    <name type="scientific">Paraclostridium bifermentans</name>
    <name type="common">Clostridium bifermentans</name>
    <dbReference type="NCBI Taxonomy" id="1490"/>
    <lineage>
        <taxon>Bacteria</taxon>
        <taxon>Bacillati</taxon>
        <taxon>Bacillota</taxon>
        <taxon>Clostridia</taxon>
        <taxon>Peptostreptococcales</taxon>
        <taxon>Peptostreptococcaceae</taxon>
        <taxon>Paraclostridium</taxon>
    </lineage>
</organism>
<evidence type="ECO:0008006" key="4">
    <source>
        <dbReference type="Google" id="ProtNLM"/>
    </source>
</evidence>